<dbReference type="InterPro" id="IPR000863">
    <property type="entry name" value="Sulfotransferase_dom"/>
</dbReference>
<evidence type="ECO:0000313" key="3">
    <source>
        <dbReference type="Proteomes" id="UP001519460"/>
    </source>
</evidence>
<feature type="non-terminal residue" evidence="2">
    <location>
        <position position="1"/>
    </location>
</feature>
<dbReference type="Gene3D" id="3.40.50.300">
    <property type="entry name" value="P-loop containing nucleotide triphosphate hydrolases"/>
    <property type="match status" value="1"/>
</dbReference>
<proteinExistence type="predicted"/>
<keyword evidence="3" id="KW-1185">Reference proteome</keyword>
<dbReference type="AlphaFoldDB" id="A0ABD0JP03"/>
<evidence type="ECO:0000259" key="1">
    <source>
        <dbReference type="Pfam" id="PF00685"/>
    </source>
</evidence>
<dbReference type="Proteomes" id="UP001519460">
    <property type="component" value="Unassembled WGS sequence"/>
</dbReference>
<dbReference type="SUPFAM" id="SSF52540">
    <property type="entry name" value="P-loop containing nucleoside triphosphate hydrolases"/>
    <property type="match status" value="1"/>
</dbReference>
<comment type="caution">
    <text evidence="2">The sequence shown here is derived from an EMBL/GenBank/DDBJ whole genome shotgun (WGS) entry which is preliminary data.</text>
</comment>
<dbReference type="EMBL" id="JACVVK020000377">
    <property type="protein sequence ID" value="KAK7476385.1"/>
    <property type="molecule type" value="Genomic_DNA"/>
</dbReference>
<feature type="domain" description="Sulfotransferase" evidence="1">
    <location>
        <begin position="33"/>
        <end position="80"/>
    </location>
</feature>
<dbReference type="InterPro" id="IPR027417">
    <property type="entry name" value="P-loop_NTPase"/>
</dbReference>
<name>A0ABD0JP03_9CAEN</name>
<organism evidence="2 3">
    <name type="scientific">Batillaria attramentaria</name>
    <dbReference type="NCBI Taxonomy" id="370345"/>
    <lineage>
        <taxon>Eukaryota</taxon>
        <taxon>Metazoa</taxon>
        <taxon>Spiralia</taxon>
        <taxon>Lophotrochozoa</taxon>
        <taxon>Mollusca</taxon>
        <taxon>Gastropoda</taxon>
        <taxon>Caenogastropoda</taxon>
        <taxon>Sorbeoconcha</taxon>
        <taxon>Cerithioidea</taxon>
        <taxon>Batillariidae</taxon>
        <taxon>Batillaria</taxon>
    </lineage>
</organism>
<evidence type="ECO:0000313" key="2">
    <source>
        <dbReference type="EMBL" id="KAK7476385.1"/>
    </source>
</evidence>
<sequence>THWMYRVVDMLVRGQRDIWGSGLSTTPSWGLQDTEKMRQLDSPRILVTHLPFNYLPRQIKDKRTKIVHSYRNPKAVLVSY</sequence>
<accession>A0ABD0JP03</accession>
<protein>
    <recommendedName>
        <fullName evidence="1">Sulfotransferase domain-containing protein</fullName>
    </recommendedName>
</protein>
<reference evidence="2 3" key="1">
    <citation type="journal article" date="2023" name="Sci. Data">
        <title>Genome assembly of the Korean intertidal mud-creeper Batillaria attramentaria.</title>
        <authorList>
            <person name="Patra A.K."/>
            <person name="Ho P.T."/>
            <person name="Jun S."/>
            <person name="Lee S.J."/>
            <person name="Kim Y."/>
            <person name="Won Y.J."/>
        </authorList>
    </citation>
    <scope>NUCLEOTIDE SEQUENCE [LARGE SCALE GENOMIC DNA]</scope>
    <source>
        <strain evidence="2">Wonlab-2016</strain>
    </source>
</reference>
<dbReference type="Pfam" id="PF00685">
    <property type="entry name" value="Sulfotransfer_1"/>
    <property type="match status" value="1"/>
</dbReference>
<gene>
    <name evidence="2" type="ORF">BaRGS_00032385</name>
</gene>